<evidence type="ECO:0000313" key="5">
    <source>
        <dbReference type="EMBL" id="KPI39801.1"/>
    </source>
</evidence>
<dbReference type="RefSeq" id="XP_017999764.1">
    <property type="nucleotide sequence ID" value="XM_018143358.1"/>
</dbReference>
<feature type="compositionally biased region" description="Basic and acidic residues" evidence="4">
    <location>
        <begin position="45"/>
        <end position="54"/>
    </location>
</feature>
<evidence type="ECO:0000256" key="3">
    <source>
        <dbReference type="ARBA" id="ARBA00023242"/>
    </source>
</evidence>
<feature type="compositionally biased region" description="Low complexity" evidence="4">
    <location>
        <begin position="214"/>
        <end position="229"/>
    </location>
</feature>
<protein>
    <recommendedName>
        <fullName evidence="7">Zn(2)-C6 fungal-type domain-containing protein</fullName>
    </recommendedName>
</protein>
<evidence type="ECO:0008006" key="7">
    <source>
        <dbReference type="Google" id="ProtNLM"/>
    </source>
</evidence>
<dbReference type="GeneID" id="28735238"/>
<proteinExistence type="predicted"/>
<feature type="region of interest" description="Disordered" evidence="4">
    <location>
        <begin position="207"/>
        <end position="244"/>
    </location>
</feature>
<dbReference type="GO" id="GO:0008270">
    <property type="term" value="F:zinc ion binding"/>
    <property type="evidence" value="ECO:0007669"/>
    <property type="project" value="InterPro"/>
</dbReference>
<feature type="compositionally biased region" description="Basic and acidic residues" evidence="4">
    <location>
        <begin position="1"/>
        <end position="10"/>
    </location>
</feature>
<dbReference type="CDD" id="cd00067">
    <property type="entry name" value="GAL4"/>
    <property type="match status" value="1"/>
</dbReference>
<evidence type="ECO:0000256" key="4">
    <source>
        <dbReference type="SAM" id="MobiDB-lite"/>
    </source>
</evidence>
<feature type="region of interest" description="Disordered" evidence="4">
    <location>
        <begin position="43"/>
        <end position="85"/>
    </location>
</feature>
<feature type="compositionally biased region" description="Polar residues" evidence="4">
    <location>
        <begin position="55"/>
        <end position="85"/>
    </location>
</feature>
<dbReference type="OrthoDB" id="4226666at2759"/>
<reference evidence="5 6" key="1">
    <citation type="submission" date="2015-06" db="EMBL/GenBank/DDBJ databases">
        <title>Draft genome of the ant-associated black yeast Phialophora attae CBS 131958.</title>
        <authorList>
            <person name="Moreno L.F."/>
            <person name="Stielow B.J."/>
            <person name="de Hoog S."/>
            <person name="Vicente V.A."/>
            <person name="Weiss V.A."/>
            <person name="de Vries M."/>
            <person name="Cruz L.M."/>
            <person name="Souza E.M."/>
        </authorList>
    </citation>
    <scope>NUCLEOTIDE SEQUENCE [LARGE SCALE GENOMIC DNA]</scope>
    <source>
        <strain evidence="5 6">CBS 131958</strain>
    </source>
</reference>
<comment type="caution">
    <text evidence="5">The sequence shown here is derived from an EMBL/GenBank/DDBJ whole genome shotgun (WGS) entry which is preliminary data.</text>
</comment>
<dbReference type="Proteomes" id="UP000038010">
    <property type="component" value="Unassembled WGS sequence"/>
</dbReference>
<keyword evidence="1" id="KW-0805">Transcription regulation</keyword>
<dbReference type="InterPro" id="IPR052973">
    <property type="entry name" value="Fungal_sec-metab_reg_TF"/>
</dbReference>
<evidence type="ECO:0000256" key="2">
    <source>
        <dbReference type="ARBA" id="ARBA00023163"/>
    </source>
</evidence>
<dbReference type="PANTHER" id="PTHR35392">
    <property type="entry name" value="ZN(II)2CYS6 TRANSCRIPTION FACTOR (EUROFUNG)-RELATED-RELATED"/>
    <property type="match status" value="1"/>
</dbReference>
<dbReference type="InterPro" id="IPR001138">
    <property type="entry name" value="Zn2Cys6_DnaBD"/>
</dbReference>
<dbReference type="AlphaFoldDB" id="A0A0N0NLX4"/>
<sequence>MARKPADPSRKAFHQPPRPAPYTTLAYRGTSVFPTANEAPLRLWSDSKEPHQEALRSQTISPGTSYSNSNGPPTPESTTQISPHASPYLTTLSTSLENQHYRLPYSEDTPCTDDAAAFGYIEQNRTPELFDDSPATFSPWSDPSQPLSILTPTESTSSSLAGIQTSPETDSFVHPVEFTNGPTPTRLQRLPQSYGPWAPYSLRQDDLMNLDTDSSPSSHNSALSPASSSGRARRVGPLTQEGRRNANKVRDVGACLRCSCMKEKCDDGNPCGRCGNKIGRKWKLGCLRDRLDQRVDYFFPTPIANRYDLAQTNRYIDNAGFTYLQHRPDFTISLSMGVGGPPLQIPVREVSPLEQKRILQSFQINNDSGSIDTKPTWDPPIVPFSLNKDSFVNNLFNQLGNSIKSVFDRKYEGGYYWPWRCFEDMSCHWVGEVAEKIHEFHHNATAITYFDPIRKAHTALYFNYLLDHPFLVKEPEHISHLLAHLENGPGPADTTQYISPETVQRFVKASIFPFLKKTTSELLAKLHETLLTMARAKPKDETVGGSLAQRDLAFSLAFMLLIIIGQTQSRLLMLSELSKTEPGINLSLPDAQLHIDEVEEKLGKYIIHFHEFATKKRQRPRQSNVLPPPVETRKAEEAYSANFQLMKHVEGFTRRYCTSSLPRAAPLSMFFSAVEHCANPSCASVDADRPTHFERGPLDIKRFDKGNVHRLCWKFVETVFGSGE</sequence>
<dbReference type="VEuPathDB" id="FungiDB:AB675_3318"/>
<feature type="compositionally biased region" description="Polar residues" evidence="4">
    <location>
        <begin position="135"/>
        <end position="169"/>
    </location>
</feature>
<evidence type="ECO:0000256" key="1">
    <source>
        <dbReference type="ARBA" id="ARBA00023015"/>
    </source>
</evidence>
<organism evidence="5 6">
    <name type="scientific">Cyphellophora attinorum</name>
    <dbReference type="NCBI Taxonomy" id="1664694"/>
    <lineage>
        <taxon>Eukaryota</taxon>
        <taxon>Fungi</taxon>
        <taxon>Dikarya</taxon>
        <taxon>Ascomycota</taxon>
        <taxon>Pezizomycotina</taxon>
        <taxon>Eurotiomycetes</taxon>
        <taxon>Chaetothyriomycetidae</taxon>
        <taxon>Chaetothyriales</taxon>
        <taxon>Cyphellophoraceae</taxon>
        <taxon>Cyphellophora</taxon>
    </lineage>
</organism>
<gene>
    <name evidence="5" type="ORF">AB675_3318</name>
</gene>
<keyword evidence="6" id="KW-1185">Reference proteome</keyword>
<dbReference type="GO" id="GO:0000981">
    <property type="term" value="F:DNA-binding transcription factor activity, RNA polymerase II-specific"/>
    <property type="evidence" value="ECO:0007669"/>
    <property type="project" value="InterPro"/>
</dbReference>
<keyword evidence="3" id="KW-0539">Nucleus</keyword>
<dbReference type="STRING" id="1664694.A0A0N0NLX4"/>
<keyword evidence="2" id="KW-0804">Transcription</keyword>
<dbReference type="EMBL" id="LFJN01000014">
    <property type="protein sequence ID" value="KPI39801.1"/>
    <property type="molecule type" value="Genomic_DNA"/>
</dbReference>
<name>A0A0N0NLX4_9EURO</name>
<feature type="region of interest" description="Disordered" evidence="4">
    <location>
        <begin position="133"/>
        <end position="192"/>
    </location>
</feature>
<evidence type="ECO:0000313" key="6">
    <source>
        <dbReference type="Proteomes" id="UP000038010"/>
    </source>
</evidence>
<accession>A0A0N0NLX4</accession>
<feature type="region of interest" description="Disordered" evidence="4">
    <location>
        <begin position="1"/>
        <end position="25"/>
    </location>
</feature>